<evidence type="ECO:0000313" key="1">
    <source>
        <dbReference type="EMBL" id="KAE9531619.1"/>
    </source>
</evidence>
<sequence>MGLRPGMWLMTDATSWPAATPRFSSRWAADSSLTAEGDGDGDEADDVLDDHVAAFDQYGVLTVDGTEPQPVLAGDVDCSTVQGGLDQIIVRTPPVKRINQSHIICVAVTDIPASPMMTVGADRVVRGGMAAGGFMSVLPVAAAAVVAKPAPPMSSGRTPLMRHTDSTDAAAADALPVAVDAADVCVPEFQNADDTDVTTDCRRCWYCCVTDMESVAEEGV</sequence>
<dbReference type="EMBL" id="VYZN01000041">
    <property type="protein sequence ID" value="KAE9531619.1"/>
    <property type="molecule type" value="Genomic_DNA"/>
</dbReference>
<organism evidence="1 2">
    <name type="scientific">Aphis glycines</name>
    <name type="common">Soybean aphid</name>
    <dbReference type="NCBI Taxonomy" id="307491"/>
    <lineage>
        <taxon>Eukaryota</taxon>
        <taxon>Metazoa</taxon>
        <taxon>Ecdysozoa</taxon>
        <taxon>Arthropoda</taxon>
        <taxon>Hexapoda</taxon>
        <taxon>Insecta</taxon>
        <taxon>Pterygota</taxon>
        <taxon>Neoptera</taxon>
        <taxon>Paraneoptera</taxon>
        <taxon>Hemiptera</taxon>
        <taxon>Sternorrhyncha</taxon>
        <taxon>Aphidomorpha</taxon>
        <taxon>Aphidoidea</taxon>
        <taxon>Aphididae</taxon>
        <taxon>Aphidini</taxon>
        <taxon>Aphis</taxon>
        <taxon>Aphis</taxon>
    </lineage>
</organism>
<proteinExistence type="predicted"/>
<comment type="caution">
    <text evidence="1">The sequence shown here is derived from an EMBL/GenBank/DDBJ whole genome shotgun (WGS) entry which is preliminary data.</text>
</comment>
<protein>
    <submittedName>
        <fullName evidence="1">Uncharacterized protein</fullName>
    </submittedName>
</protein>
<gene>
    <name evidence="1" type="ORF">AGLY_010825</name>
</gene>
<dbReference type="Proteomes" id="UP000475862">
    <property type="component" value="Unassembled WGS sequence"/>
</dbReference>
<accession>A0A6G0TEM8</accession>
<reference evidence="1 2" key="1">
    <citation type="submission" date="2019-08" db="EMBL/GenBank/DDBJ databases">
        <title>The genome of the soybean aphid Biotype 1, its phylome, world population structure and adaptation to the North American continent.</title>
        <authorList>
            <person name="Giordano R."/>
            <person name="Donthu R.K."/>
            <person name="Hernandez A.G."/>
            <person name="Wright C.L."/>
            <person name="Zimin A.V."/>
        </authorList>
    </citation>
    <scope>NUCLEOTIDE SEQUENCE [LARGE SCALE GENOMIC DNA]</scope>
    <source>
        <tissue evidence="1">Whole aphids</tissue>
    </source>
</reference>
<keyword evidence="2" id="KW-1185">Reference proteome</keyword>
<name>A0A6G0TEM8_APHGL</name>
<dbReference type="AlphaFoldDB" id="A0A6G0TEM8"/>
<evidence type="ECO:0000313" key="2">
    <source>
        <dbReference type="Proteomes" id="UP000475862"/>
    </source>
</evidence>